<protein>
    <recommendedName>
        <fullName evidence="7">Penicillinase repressor</fullName>
    </recommendedName>
</protein>
<keyword evidence="3" id="KW-0238">DNA-binding</keyword>
<keyword evidence="2" id="KW-0805">Transcription regulation</keyword>
<proteinExistence type="inferred from homology"/>
<dbReference type="EMBL" id="CP008849">
    <property type="protein sequence ID" value="AIF97335.1"/>
    <property type="molecule type" value="Genomic_DNA"/>
</dbReference>
<accession>A0A075NXH4</accession>
<organism evidence="5 6">
    <name type="scientific">Alteromonas australica</name>
    <dbReference type="NCBI Taxonomy" id="589873"/>
    <lineage>
        <taxon>Bacteria</taxon>
        <taxon>Pseudomonadati</taxon>
        <taxon>Pseudomonadota</taxon>
        <taxon>Gammaproteobacteria</taxon>
        <taxon>Alteromonadales</taxon>
        <taxon>Alteromonadaceae</taxon>
        <taxon>Alteromonas/Salinimonas group</taxon>
        <taxon>Alteromonas</taxon>
    </lineage>
</organism>
<dbReference type="GO" id="GO:0045892">
    <property type="term" value="P:negative regulation of DNA-templated transcription"/>
    <property type="evidence" value="ECO:0007669"/>
    <property type="project" value="InterPro"/>
</dbReference>
<gene>
    <name evidence="5" type="ORF">EP13_00740</name>
</gene>
<dbReference type="Pfam" id="PF03965">
    <property type="entry name" value="Penicillinase_R"/>
    <property type="match status" value="1"/>
</dbReference>
<dbReference type="PATRIC" id="fig|589873.4.peg.151"/>
<dbReference type="GeneID" id="78253472"/>
<evidence type="ECO:0000256" key="4">
    <source>
        <dbReference type="ARBA" id="ARBA00023163"/>
    </source>
</evidence>
<evidence type="ECO:0000313" key="5">
    <source>
        <dbReference type="EMBL" id="AIF97335.1"/>
    </source>
</evidence>
<dbReference type="eggNOG" id="COG3682">
    <property type="taxonomic scope" value="Bacteria"/>
</dbReference>
<name>A0A075NXH4_9ALTE</name>
<comment type="similarity">
    <text evidence="1">Belongs to the BlaI transcriptional regulatory family.</text>
</comment>
<dbReference type="InterPro" id="IPR036390">
    <property type="entry name" value="WH_DNA-bd_sf"/>
</dbReference>
<dbReference type="Gene3D" id="1.10.10.10">
    <property type="entry name" value="Winged helix-like DNA-binding domain superfamily/Winged helix DNA-binding domain"/>
    <property type="match status" value="1"/>
</dbReference>
<dbReference type="InterPro" id="IPR005650">
    <property type="entry name" value="BlaI_family"/>
</dbReference>
<evidence type="ECO:0000313" key="6">
    <source>
        <dbReference type="Proteomes" id="UP000056090"/>
    </source>
</evidence>
<dbReference type="AlphaFoldDB" id="A0A075NXH4"/>
<evidence type="ECO:0000256" key="2">
    <source>
        <dbReference type="ARBA" id="ARBA00023015"/>
    </source>
</evidence>
<sequence>MKELYRGLSQWLGGKPSQHSLPALGGREIDVLKVLWQHGELSAQEVLTFFANEQLSLSTMQSTLERLFRKNMLTRYKQGRSYRYAPALSQSTVVSRLMGEIADQLGNGESQVIVSGFMSYIEGQTSKEEAEKLSSYLPSHEEKDD</sequence>
<dbReference type="SUPFAM" id="SSF46785">
    <property type="entry name" value="Winged helix' DNA-binding domain"/>
    <property type="match status" value="1"/>
</dbReference>
<keyword evidence="4" id="KW-0804">Transcription</keyword>
<dbReference type="GO" id="GO:0003677">
    <property type="term" value="F:DNA binding"/>
    <property type="evidence" value="ECO:0007669"/>
    <property type="project" value="UniProtKB-KW"/>
</dbReference>
<evidence type="ECO:0008006" key="7">
    <source>
        <dbReference type="Google" id="ProtNLM"/>
    </source>
</evidence>
<dbReference type="KEGG" id="aal:EP13_00740"/>
<dbReference type="Proteomes" id="UP000056090">
    <property type="component" value="Chromosome"/>
</dbReference>
<dbReference type="InterPro" id="IPR036388">
    <property type="entry name" value="WH-like_DNA-bd_sf"/>
</dbReference>
<evidence type="ECO:0000256" key="1">
    <source>
        <dbReference type="ARBA" id="ARBA00011046"/>
    </source>
</evidence>
<dbReference type="KEGG" id="aaus:EP12_00725"/>
<evidence type="ECO:0000256" key="3">
    <source>
        <dbReference type="ARBA" id="ARBA00023125"/>
    </source>
</evidence>
<dbReference type="RefSeq" id="WP_044058635.1">
    <property type="nucleotide sequence ID" value="NZ_CAJXAX010000050.1"/>
</dbReference>
<reference evidence="5 6" key="1">
    <citation type="submission" date="2014-06" db="EMBL/GenBank/DDBJ databases">
        <title>Genomes of Alteromonas australica, a world apart.</title>
        <authorList>
            <person name="Gonzaga A."/>
            <person name="Lopez-Perez M."/>
            <person name="Rodriguez-Valera F."/>
        </authorList>
    </citation>
    <scope>NUCLEOTIDE SEQUENCE [LARGE SCALE GENOMIC DNA]</scope>
    <source>
        <strain evidence="5 6">H 17</strain>
    </source>
</reference>
<keyword evidence="6" id="KW-1185">Reference proteome</keyword>